<dbReference type="PANTHER" id="PTHR10827">
    <property type="entry name" value="RETICULOCALBIN"/>
    <property type="match status" value="1"/>
</dbReference>
<dbReference type="InterPro" id="IPR002048">
    <property type="entry name" value="EF_hand_dom"/>
</dbReference>
<dbReference type="InterPro" id="IPR018247">
    <property type="entry name" value="EF_Hand_1_Ca_BS"/>
</dbReference>
<dbReference type="SUPFAM" id="SSF47473">
    <property type="entry name" value="EF-hand"/>
    <property type="match status" value="2"/>
</dbReference>
<feature type="domain" description="EF-hand" evidence="5">
    <location>
        <begin position="252"/>
        <end position="287"/>
    </location>
</feature>
<dbReference type="EMBL" id="CAJOBF010003094">
    <property type="protein sequence ID" value="CAF4073667.1"/>
    <property type="molecule type" value="Genomic_DNA"/>
</dbReference>
<dbReference type="PROSITE" id="PS50222">
    <property type="entry name" value="EF_HAND_2"/>
    <property type="match status" value="3"/>
</dbReference>
<dbReference type="Gene3D" id="1.10.238.10">
    <property type="entry name" value="EF-hand"/>
    <property type="match status" value="3"/>
</dbReference>
<evidence type="ECO:0000256" key="1">
    <source>
        <dbReference type="ARBA" id="ARBA00022723"/>
    </source>
</evidence>
<keyword evidence="4" id="KW-0472">Membrane</keyword>
<keyword evidence="4" id="KW-0812">Transmembrane</keyword>
<dbReference type="Pfam" id="PF13202">
    <property type="entry name" value="EF-hand_5"/>
    <property type="match status" value="1"/>
</dbReference>
<sequence length="370" mass="42485">MTALKNNAISIAASLPPIQDSLFYHYLRTSRQVQIWIQAPDNYIKYPKLEDSGYQIRKFETSISMARLFLITACLAVLMIGSFADKEYEAHGHDHHHHHHAHDGHDHHDLESHKELFGAKVHDGKEQDEKLRIIANKIDTDRDGKVSHDEMRVYVEQRVKALNDREADDLISTLDPKNTNKITFDAYSREYFGNIERSPFNNPDKSNLNLRENKRLYLADKAKWEFVDTDGDLALTYDEFRAFLRPEENEGLAKIEIDSTINEYDEDNDGKISNNEYRTMTEAEAGQADSLTSEIDTNNDGFGDFDEFSAYYLPSIEKTVNEETDHLMKECDTNKDGYCTPDEIASVYTTFAGSQITDFGADLEKTKEEL</sequence>
<organism evidence="6 7">
    <name type="scientific">Rotaria magnacalcarata</name>
    <dbReference type="NCBI Taxonomy" id="392030"/>
    <lineage>
        <taxon>Eukaryota</taxon>
        <taxon>Metazoa</taxon>
        <taxon>Spiralia</taxon>
        <taxon>Gnathifera</taxon>
        <taxon>Rotifera</taxon>
        <taxon>Eurotatoria</taxon>
        <taxon>Bdelloidea</taxon>
        <taxon>Philodinida</taxon>
        <taxon>Philodinidae</taxon>
        <taxon>Rotaria</taxon>
    </lineage>
</organism>
<feature type="domain" description="EF-hand" evidence="5">
    <location>
        <begin position="224"/>
        <end position="250"/>
    </location>
</feature>
<dbReference type="Proteomes" id="UP000663842">
    <property type="component" value="Unassembled WGS sequence"/>
</dbReference>
<gene>
    <name evidence="6" type="ORF">UXM345_LOCUS20606</name>
</gene>
<dbReference type="Pfam" id="PF13499">
    <property type="entry name" value="EF-hand_7"/>
    <property type="match status" value="1"/>
</dbReference>
<evidence type="ECO:0000256" key="4">
    <source>
        <dbReference type="SAM" id="Phobius"/>
    </source>
</evidence>
<evidence type="ECO:0000256" key="3">
    <source>
        <dbReference type="ARBA" id="ARBA00022837"/>
    </source>
</evidence>
<dbReference type="SMART" id="SM00054">
    <property type="entry name" value="EFh"/>
    <property type="match status" value="5"/>
</dbReference>
<proteinExistence type="predicted"/>
<keyword evidence="1" id="KW-0479">Metal-binding</keyword>
<keyword evidence="2" id="KW-0677">Repeat</keyword>
<accession>A0A819TA81</accession>
<reference evidence="6" key="1">
    <citation type="submission" date="2021-02" db="EMBL/GenBank/DDBJ databases">
        <authorList>
            <person name="Nowell W R."/>
        </authorList>
    </citation>
    <scope>NUCLEOTIDE SEQUENCE</scope>
</reference>
<dbReference type="GO" id="GO:0005509">
    <property type="term" value="F:calcium ion binding"/>
    <property type="evidence" value="ECO:0007669"/>
    <property type="project" value="InterPro"/>
</dbReference>
<evidence type="ECO:0000313" key="6">
    <source>
        <dbReference type="EMBL" id="CAF4073667.1"/>
    </source>
</evidence>
<dbReference type="InterPro" id="IPR011992">
    <property type="entry name" value="EF-hand-dom_pair"/>
</dbReference>
<dbReference type="PANTHER" id="PTHR10827:SF98">
    <property type="entry name" value="45 KDA CALCIUM-BINDING PROTEIN"/>
    <property type="match status" value="1"/>
</dbReference>
<dbReference type="PROSITE" id="PS00018">
    <property type="entry name" value="EF_HAND_1"/>
    <property type="match status" value="3"/>
</dbReference>
<evidence type="ECO:0000256" key="2">
    <source>
        <dbReference type="ARBA" id="ARBA00022737"/>
    </source>
</evidence>
<evidence type="ECO:0000313" key="7">
    <source>
        <dbReference type="Proteomes" id="UP000663842"/>
    </source>
</evidence>
<dbReference type="AlphaFoldDB" id="A0A819TA81"/>
<feature type="domain" description="EF-hand" evidence="5">
    <location>
        <begin position="126"/>
        <end position="161"/>
    </location>
</feature>
<evidence type="ECO:0000259" key="5">
    <source>
        <dbReference type="PROSITE" id="PS50222"/>
    </source>
</evidence>
<protein>
    <recommendedName>
        <fullName evidence="5">EF-hand domain-containing protein</fullName>
    </recommendedName>
</protein>
<keyword evidence="4" id="KW-1133">Transmembrane helix</keyword>
<keyword evidence="3" id="KW-0106">Calcium</keyword>
<feature type="transmembrane region" description="Helical" evidence="4">
    <location>
        <begin position="65"/>
        <end position="84"/>
    </location>
</feature>
<name>A0A819TA81_9BILA</name>
<comment type="caution">
    <text evidence="6">The sequence shown here is derived from an EMBL/GenBank/DDBJ whole genome shotgun (WGS) entry which is preliminary data.</text>
</comment>